<dbReference type="EMBL" id="CAJOBJ010355325">
    <property type="protein sequence ID" value="CAF5213392.1"/>
    <property type="molecule type" value="Genomic_DNA"/>
</dbReference>
<proteinExistence type="predicted"/>
<evidence type="ECO:0000256" key="1">
    <source>
        <dbReference type="SAM" id="Coils"/>
    </source>
</evidence>
<reference evidence="2" key="1">
    <citation type="submission" date="2021-02" db="EMBL/GenBank/DDBJ databases">
        <authorList>
            <person name="Nowell W R."/>
        </authorList>
    </citation>
    <scope>NUCLEOTIDE SEQUENCE</scope>
</reference>
<feature type="coiled-coil region" evidence="1">
    <location>
        <begin position="1"/>
        <end position="32"/>
    </location>
</feature>
<accession>A0A8S3J9S3</accession>
<dbReference type="AlphaFoldDB" id="A0A8S3J9S3"/>
<evidence type="ECO:0000313" key="3">
    <source>
        <dbReference type="Proteomes" id="UP000681720"/>
    </source>
</evidence>
<comment type="caution">
    <text evidence="2">The sequence shown here is derived from an EMBL/GenBank/DDBJ whole genome shotgun (WGS) entry which is preliminary data.</text>
</comment>
<protein>
    <submittedName>
        <fullName evidence="2">Uncharacterized protein</fullName>
    </submittedName>
</protein>
<organism evidence="2 3">
    <name type="scientific">Rotaria magnacalcarata</name>
    <dbReference type="NCBI Taxonomy" id="392030"/>
    <lineage>
        <taxon>Eukaryota</taxon>
        <taxon>Metazoa</taxon>
        <taxon>Spiralia</taxon>
        <taxon>Gnathifera</taxon>
        <taxon>Rotifera</taxon>
        <taxon>Eurotatoria</taxon>
        <taxon>Bdelloidea</taxon>
        <taxon>Philodinida</taxon>
        <taxon>Philodinidae</taxon>
        <taxon>Rotaria</taxon>
    </lineage>
</organism>
<name>A0A8S3J9S3_9BILA</name>
<keyword evidence="1" id="KW-0175">Coiled coil</keyword>
<sequence length="43" mass="5196">LQELLTRYEQKLEANDKNKKELEQRIQDISQSCRSQIPDKCKF</sequence>
<evidence type="ECO:0000313" key="2">
    <source>
        <dbReference type="EMBL" id="CAF5213392.1"/>
    </source>
</evidence>
<feature type="non-terminal residue" evidence="2">
    <location>
        <position position="1"/>
    </location>
</feature>
<gene>
    <name evidence="2" type="ORF">GIL414_LOCUS80622</name>
</gene>
<dbReference type="Proteomes" id="UP000681720">
    <property type="component" value="Unassembled WGS sequence"/>
</dbReference>